<dbReference type="NCBIfam" id="NF040572">
    <property type="entry name" value="heme_bind_FMP"/>
    <property type="match status" value="1"/>
</dbReference>
<protein>
    <submittedName>
        <fullName evidence="1">Uncharacterized protein</fullName>
    </submittedName>
</protein>
<keyword evidence="2" id="KW-1185">Reference proteome</keyword>
<gene>
    <name evidence="1" type="ORF">GCM10009836_51560</name>
</gene>
<dbReference type="Proteomes" id="UP001500449">
    <property type="component" value="Unassembled WGS sequence"/>
</dbReference>
<organism evidence="1 2">
    <name type="scientific">Pseudonocardia ailaonensis</name>
    <dbReference type="NCBI Taxonomy" id="367279"/>
    <lineage>
        <taxon>Bacteria</taxon>
        <taxon>Bacillati</taxon>
        <taxon>Actinomycetota</taxon>
        <taxon>Actinomycetes</taxon>
        <taxon>Pseudonocardiales</taxon>
        <taxon>Pseudonocardiaceae</taxon>
        <taxon>Pseudonocardia</taxon>
    </lineage>
</organism>
<reference evidence="1 2" key="1">
    <citation type="journal article" date="2019" name="Int. J. Syst. Evol. Microbiol.">
        <title>The Global Catalogue of Microorganisms (GCM) 10K type strain sequencing project: providing services to taxonomists for standard genome sequencing and annotation.</title>
        <authorList>
            <consortium name="The Broad Institute Genomics Platform"/>
            <consortium name="The Broad Institute Genome Sequencing Center for Infectious Disease"/>
            <person name="Wu L."/>
            <person name="Ma J."/>
        </authorList>
    </citation>
    <scope>NUCLEOTIDE SEQUENCE [LARGE SCALE GENOMIC DNA]</scope>
    <source>
        <strain evidence="1 2">JCM 16009</strain>
    </source>
</reference>
<comment type="caution">
    <text evidence="1">The sequence shown here is derived from an EMBL/GenBank/DDBJ whole genome shotgun (WGS) entry which is preliminary data.</text>
</comment>
<accession>A0ABN2NDW4</accession>
<name>A0ABN2NDW4_9PSEU</name>
<dbReference type="InterPro" id="IPR047975">
    <property type="entry name" value="Heme_bind_FMP"/>
</dbReference>
<proteinExistence type="predicted"/>
<evidence type="ECO:0000313" key="1">
    <source>
        <dbReference type="EMBL" id="GAA1864932.1"/>
    </source>
</evidence>
<evidence type="ECO:0000313" key="2">
    <source>
        <dbReference type="Proteomes" id="UP001500449"/>
    </source>
</evidence>
<sequence length="331" mass="35906">MNNPQPMPRAARLQRVDSQERSFALAQPGDPLLGSFQDLPGTWSGKGTGWNLIALPFAQGDSGFRLLMNQYNEQLTFSLVDKGVPNRGIGGPDPDQKLVALDYEQLIKQVAVEDEPASDLRGAVNPPAGIHHEPGLFLDLLNHTDGGPTIARLATIPHGDSVTALGNATQVDGPPTIPFIDARPIGAPTDPSEREKYLAPYDFFITNPFKGTVAAAGFPGFSPVGAQALLELAIQGEEITRTTQLEFASTDVVGGISNIPFVVKQANAATMRSFFWIEERPNKPLQLQYLQIVVLEFFGRKDGMPGRIEWPHVSINTLEKISDEAVADPDF</sequence>
<dbReference type="RefSeq" id="WP_344422245.1">
    <property type="nucleotide sequence ID" value="NZ_BAAAQK010000019.1"/>
</dbReference>
<dbReference type="EMBL" id="BAAAQK010000019">
    <property type="protein sequence ID" value="GAA1864932.1"/>
    <property type="molecule type" value="Genomic_DNA"/>
</dbReference>